<dbReference type="HOGENOM" id="CLU_1891732_0_0_11"/>
<keyword evidence="3" id="KW-1185">Reference proteome</keyword>
<evidence type="ECO:0000313" key="2">
    <source>
        <dbReference type="EMBL" id="EFQ84360.1"/>
    </source>
</evidence>
<comment type="caution">
    <text evidence="2">The sequence shown here is derived from an EMBL/GenBank/DDBJ whole genome shotgun (WGS) entry which is preliminary data.</text>
</comment>
<dbReference type="eggNOG" id="ENOG5033IRS">
    <property type="taxonomic scope" value="Bacteria"/>
</dbReference>
<gene>
    <name evidence="2" type="ORF">HMPREF0063_10212</name>
</gene>
<dbReference type="AlphaFoldDB" id="E2S855"/>
<feature type="region of interest" description="Disordered" evidence="1">
    <location>
        <begin position="103"/>
        <end position="134"/>
    </location>
</feature>
<dbReference type="STRING" id="585531.HMPREF0063_10212"/>
<proteinExistence type="predicted"/>
<dbReference type="EMBL" id="ACLF03000002">
    <property type="protein sequence ID" value="EFQ84360.1"/>
    <property type="molecule type" value="Genomic_DNA"/>
</dbReference>
<evidence type="ECO:0000313" key="3">
    <source>
        <dbReference type="Proteomes" id="UP000003111"/>
    </source>
</evidence>
<dbReference type="Proteomes" id="UP000003111">
    <property type="component" value="Unassembled WGS sequence"/>
</dbReference>
<organism evidence="2 3">
    <name type="scientific">Aeromicrobium marinum DSM 15272</name>
    <dbReference type="NCBI Taxonomy" id="585531"/>
    <lineage>
        <taxon>Bacteria</taxon>
        <taxon>Bacillati</taxon>
        <taxon>Actinomycetota</taxon>
        <taxon>Actinomycetes</taxon>
        <taxon>Propionibacteriales</taxon>
        <taxon>Nocardioidaceae</taxon>
        <taxon>Aeromicrobium</taxon>
    </lineage>
</organism>
<sequence length="134" mass="14162">MNLDRLRIEMTGTYLVTTQTAAYLIENPGNQAAAITRYPITDGSAPADLEVADLRRDAEPMTLLAIHSCTIGEPALLIIHLGGEHSDVPETVRFTTTVASIEKLADDTGPTDGVGPTEKRGPAVGGRDPQDGPP</sequence>
<reference evidence="2" key="1">
    <citation type="submission" date="2010-08" db="EMBL/GenBank/DDBJ databases">
        <authorList>
            <person name="Muzny D."/>
            <person name="Qin X."/>
            <person name="Buhay C."/>
            <person name="Dugan-Rocha S."/>
            <person name="Ding Y."/>
            <person name="Chen G."/>
            <person name="Hawes A."/>
            <person name="Holder M."/>
            <person name="Jhangiani S."/>
            <person name="Johnson A."/>
            <person name="Khan Z."/>
            <person name="Li Z."/>
            <person name="Liu W."/>
            <person name="Liu X."/>
            <person name="Perez L."/>
            <person name="Shen H."/>
            <person name="Wang Q."/>
            <person name="Watt J."/>
            <person name="Xi L."/>
            <person name="Xin Y."/>
            <person name="Zhou J."/>
            <person name="Deng J."/>
            <person name="Jiang H."/>
            <person name="Liu Y."/>
            <person name="Qu J."/>
            <person name="Song X.-Z."/>
            <person name="Zhang L."/>
            <person name="Villasana D."/>
            <person name="Johnson A."/>
            <person name="Liu J."/>
            <person name="Liyanage D."/>
            <person name="Lorensuhewa L."/>
            <person name="Robinson T."/>
            <person name="Song A."/>
            <person name="Song B.-B."/>
            <person name="Dinh H."/>
            <person name="Thornton R."/>
            <person name="Coyle M."/>
            <person name="Francisco L."/>
            <person name="Jackson L."/>
            <person name="Javaid M."/>
            <person name="Korchina V."/>
            <person name="Kovar C."/>
            <person name="Mata R."/>
            <person name="Mathew T."/>
            <person name="Ngo R."/>
            <person name="Nguyen L."/>
            <person name="Nguyen N."/>
            <person name="Okwuonu G."/>
            <person name="Ongeri F."/>
            <person name="Pham C."/>
            <person name="Simmons D."/>
            <person name="Wilczek-Boney K."/>
            <person name="Hale W."/>
            <person name="Jakkamsetti A."/>
            <person name="Pham P."/>
            <person name="Ruth R."/>
            <person name="San Lucas F."/>
            <person name="Warren J."/>
            <person name="Zhang J."/>
            <person name="Zhao Z."/>
            <person name="Zhou C."/>
            <person name="Zhu D."/>
            <person name="Lee S."/>
            <person name="Bess C."/>
            <person name="Blankenburg K."/>
            <person name="Forbes L."/>
            <person name="Fu Q."/>
            <person name="Gubbala S."/>
            <person name="Hirani K."/>
            <person name="Jayaseelan J.C."/>
            <person name="Lara F."/>
            <person name="Munidasa M."/>
            <person name="Palculict T."/>
            <person name="Patil S."/>
            <person name="Pu L.-L."/>
            <person name="Saada N."/>
            <person name="Tang L."/>
            <person name="Weissenberger G."/>
            <person name="Zhu Y."/>
            <person name="Hemphill L."/>
            <person name="Shang Y."/>
            <person name="Youmans B."/>
            <person name="Ayvaz T."/>
            <person name="Ross M."/>
            <person name="Santibanez J."/>
            <person name="Aqrawi P."/>
            <person name="Gross S."/>
            <person name="Joshi V."/>
            <person name="Fowler G."/>
            <person name="Nazareth L."/>
            <person name="Reid J."/>
            <person name="Worley K."/>
            <person name="Petrosino J."/>
            <person name="Highlander S."/>
            <person name="Gibbs R."/>
        </authorList>
    </citation>
    <scope>NUCLEOTIDE SEQUENCE [LARGE SCALE GENOMIC DNA]</scope>
    <source>
        <strain evidence="2">DSM 15272</strain>
    </source>
</reference>
<name>E2S855_9ACTN</name>
<evidence type="ECO:0000256" key="1">
    <source>
        <dbReference type="SAM" id="MobiDB-lite"/>
    </source>
</evidence>
<protein>
    <submittedName>
        <fullName evidence="2">Uncharacterized protein</fullName>
    </submittedName>
</protein>
<accession>E2S855</accession>